<accession>A0A0S7BTT1</accession>
<dbReference type="Gene3D" id="3.40.50.2000">
    <property type="entry name" value="Glycogen Phosphorylase B"/>
    <property type="match status" value="1"/>
</dbReference>
<gene>
    <name evidence="2" type="ORF">ATC1_131399</name>
</gene>
<reference evidence="2" key="1">
    <citation type="journal article" date="2015" name="Genome Announc.">
        <title>Draft Genome Sequence of Anaerolineae Strain TC1, a Novel Isolate from a Methanogenic Wastewater Treatment System.</title>
        <authorList>
            <person name="Matsuura N."/>
            <person name="Tourlousse D.M."/>
            <person name="Sun L."/>
            <person name="Toyonaga M."/>
            <person name="Kuroda K."/>
            <person name="Ohashi A."/>
            <person name="Cruz R."/>
            <person name="Yamaguchi T."/>
            <person name="Sekiguchi Y."/>
        </authorList>
    </citation>
    <scope>NUCLEOTIDE SEQUENCE [LARGE SCALE GENOMIC DNA]</scope>
    <source>
        <strain evidence="2">TC1</strain>
    </source>
</reference>
<evidence type="ECO:0000313" key="3">
    <source>
        <dbReference type="Proteomes" id="UP000053370"/>
    </source>
</evidence>
<evidence type="ECO:0000313" key="2">
    <source>
        <dbReference type="EMBL" id="GAP41410.1"/>
    </source>
</evidence>
<dbReference type="OrthoDB" id="9814612at2"/>
<feature type="domain" description="Glycosyl transferase family 1" evidence="1">
    <location>
        <begin position="175"/>
        <end position="341"/>
    </location>
</feature>
<dbReference type="PATRIC" id="fig|1678840.3.peg.2859"/>
<keyword evidence="2" id="KW-0808">Transferase</keyword>
<dbReference type="Pfam" id="PF00534">
    <property type="entry name" value="Glycos_transf_1"/>
    <property type="match status" value="1"/>
</dbReference>
<dbReference type="AlphaFoldDB" id="A0A0S7BTT1"/>
<dbReference type="STRING" id="1678840.ATC1_131399"/>
<protein>
    <submittedName>
        <fullName evidence="2">Glycosyltransferase</fullName>
    </submittedName>
</protein>
<dbReference type="InterPro" id="IPR001296">
    <property type="entry name" value="Glyco_trans_1"/>
</dbReference>
<dbReference type="Proteomes" id="UP000053370">
    <property type="component" value="Unassembled WGS sequence"/>
</dbReference>
<dbReference type="EMBL" id="DF968181">
    <property type="protein sequence ID" value="GAP41410.1"/>
    <property type="molecule type" value="Genomic_DNA"/>
</dbReference>
<sequence>MTNNDLNNIKIAPICVFGHFAFGSESFDGQTIKTKTITDYLIETELFSKIYTVDTCGWKNRPFSVFLQMIQSFFRCSTIIFLLSQNGRKIFYPLFFICKQLIPIKIFQIVIGGALDRQVLKRKQWVYFLNSFNANFVETIAMKQRLNSLNVRNVIMLPNCKKITVLSIRELRTEFQKPFPICTYSRVMEEKGIEDAIEATVKINTNSKQVLFHLDIIGKVDQKYEKRFYEIINQSPDYIQYKGVIPSDHSVETLKNYFLLLFLTCWENEGFAGCIIDAFSAGLPVVASNWGGNSEIITEGKTGRIVPVHDQERLISILQEYAEDPGAVMIMKQNCVNEARKYSPEQALKPLLERLV</sequence>
<name>A0A0S7BTT1_9CHLR</name>
<dbReference type="SUPFAM" id="SSF53756">
    <property type="entry name" value="UDP-Glycosyltransferase/glycogen phosphorylase"/>
    <property type="match status" value="1"/>
</dbReference>
<proteinExistence type="predicted"/>
<dbReference type="PANTHER" id="PTHR12526">
    <property type="entry name" value="GLYCOSYLTRANSFERASE"/>
    <property type="match status" value="1"/>
</dbReference>
<keyword evidence="3" id="KW-1185">Reference proteome</keyword>
<organism evidence="2">
    <name type="scientific">Flexilinea flocculi</name>
    <dbReference type="NCBI Taxonomy" id="1678840"/>
    <lineage>
        <taxon>Bacteria</taxon>
        <taxon>Bacillati</taxon>
        <taxon>Chloroflexota</taxon>
        <taxon>Anaerolineae</taxon>
        <taxon>Anaerolineales</taxon>
        <taxon>Anaerolineaceae</taxon>
        <taxon>Flexilinea</taxon>
    </lineage>
</organism>
<evidence type="ECO:0000259" key="1">
    <source>
        <dbReference type="Pfam" id="PF00534"/>
    </source>
</evidence>
<dbReference type="GO" id="GO:0016757">
    <property type="term" value="F:glycosyltransferase activity"/>
    <property type="evidence" value="ECO:0007669"/>
    <property type="project" value="InterPro"/>
</dbReference>